<sequence length="153" mass="17179">MVHGTADKATSFEQSRAWFERNRANIPDARFKAFEGWAHQLHADPGKEEFYEDVAAWILERLDAAADDKAPGKTLSAHFARKLPCNPDKMPKLKAENNPKFTAPIANQPSQLEIHNTFTLQQLFFNRFKLSLCIFPPAAAILSQGSETPSSRP</sequence>
<protein>
    <submittedName>
        <fullName evidence="1">Uncharacterized protein</fullName>
    </submittedName>
</protein>
<reference evidence="1" key="1">
    <citation type="submission" date="2022-10" db="EMBL/GenBank/DDBJ databases">
        <title>Genome Sequence of Xylaria curta.</title>
        <authorList>
            <person name="Buettner E."/>
        </authorList>
    </citation>
    <scope>NUCLEOTIDE SEQUENCE</scope>
    <source>
        <strain evidence="1">Babe10</strain>
    </source>
</reference>
<evidence type="ECO:0000313" key="2">
    <source>
        <dbReference type="Proteomes" id="UP001143856"/>
    </source>
</evidence>
<dbReference type="EMBL" id="JAPDGR010005670">
    <property type="protein sequence ID" value="KAJ2965328.1"/>
    <property type="molecule type" value="Genomic_DNA"/>
</dbReference>
<evidence type="ECO:0000313" key="1">
    <source>
        <dbReference type="EMBL" id="KAJ2965328.1"/>
    </source>
</evidence>
<keyword evidence="2" id="KW-1185">Reference proteome</keyword>
<accession>A0ACC1MGF3</accession>
<proteinExistence type="predicted"/>
<organism evidence="1 2">
    <name type="scientific">Xylaria curta</name>
    <dbReference type="NCBI Taxonomy" id="42375"/>
    <lineage>
        <taxon>Eukaryota</taxon>
        <taxon>Fungi</taxon>
        <taxon>Dikarya</taxon>
        <taxon>Ascomycota</taxon>
        <taxon>Pezizomycotina</taxon>
        <taxon>Sordariomycetes</taxon>
        <taxon>Xylariomycetidae</taxon>
        <taxon>Xylariales</taxon>
        <taxon>Xylariaceae</taxon>
        <taxon>Xylaria</taxon>
    </lineage>
</organism>
<comment type="caution">
    <text evidence="1">The sequence shown here is derived from an EMBL/GenBank/DDBJ whole genome shotgun (WGS) entry which is preliminary data.</text>
</comment>
<gene>
    <name evidence="1" type="ORF">NUW58_g10903</name>
</gene>
<name>A0ACC1MGF3_9PEZI</name>
<dbReference type="Proteomes" id="UP001143856">
    <property type="component" value="Unassembled WGS sequence"/>
</dbReference>